<evidence type="ECO:0000259" key="7">
    <source>
        <dbReference type="Pfam" id="PF00892"/>
    </source>
</evidence>
<dbReference type="InterPro" id="IPR050638">
    <property type="entry name" value="AA-Vitamin_Transporters"/>
</dbReference>
<dbReference type="RefSeq" id="WP_120810609.1">
    <property type="nucleotide sequence ID" value="NZ_RBID01000014.1"/>
</dbReference>
<feature type="transmembrane region" description="Helical" evidence="6">
    <location>
        <begin position="119"/>
        <end position="136"/>
    </location>
</feature>
<evidence type="ECO:0000256" key="5">
    <source>
        <dbReference type="ARBA" id="ARBA00023136"/>
    </source>
</evidence>
<reference evidence="8 9" key="1">
    <citation type="submission" date="2018-10" db="EMBL/GenBank/DDBJ databases">
        <title>Genomic Encyclopedia of Type Strains, Phase IV (KMG-IV): sequencing the most valuable type-strain genomes for metagenomic binning, comparative biology and taxonomic classification.</title>
        <authorList>
            <person name="Goeker M."/>
        </authorList>
    </citation>
    <scope>NUCLEOTIDE SEQUENCE [LARGE SCALE GENOMIC DNA]</scope>
    <source>
        <strain evidence="8 9">DSM 3303</strain>
    </source>
</reference>
<proteinExistence type="inferred from homology"/>
<dbReference type="InterPro" id="IPR037185">
    <property type="entry name" value="EmrE-like"/>
</dbReference>
<evidence type="ECO:0000256" key="4">
    <source>
        <dbReference type="ARBA" id="ARBA00022989"/>
    </source>
</evidence>
<evidence type="ECO:0000313" key="8">
    <source>
        <dbReference type="EMBL" id="RKQ59032.1"/>
    </source>
</evidence>
<keyword evidence="3 6" id="KW-0812">Transmembrane</keyword>
<comment type="subcellular location">
    <subcellularLocation>
        <location evidence="1">Membrane</location>
        <topology evidence="1">Multi-pass membrane protein</topology>
    </subcellularLocation>
</comment>
<feature type="domain" description="EamA" evidence="7">
    <location>
        <begin position="4"/>
        <end position="135"/>
    </location>
</feature>
<evidence type="ECO:0000256" key="1">
    <source>
        <dbReference type="ARBA" id="ARBA00004141"/>
    </source>
</evidence>
<dbReference type="GO" id="GO:0016020">
    <property type="term" value="C:membrane"/>
    <property type="evidence" value="ECO:0007669"/>
    <property type="project" value="UniProtKB-SubCell"/>
</dbReference>
<dbReference type="SUPFAM" id="SSF103481">
    <property type="entry name" value="Multidrug resistance efflux transporter EmrE"/>
    <property type="match status" value="2"/>
</dbReference>
<protein>
    <submittedName>
        <fullName evidence="8">Threonine/homoserine efflux transporter RhtA</fullName>
    </submittedName>
</protein>
<comment type="caution">
    <text evidence="8">The sequence shown here is derived from an EMBL/GenBank/DDBJ whole genome shotgun (WGS) entry which is preliminary data.</text>
</comment>
<keyword evidence="4 6" id="KW-1133">Transmembrane helix</keyword>
<feature type="transmembrane region" description="Helical" evidence="6">
    <location>
        <begin position="267"/>
        <end position="283"/>
    </location>
</feature>
<name>A0A495BDJ7_VOGIN</name>
<feature type="transmembrane region" description="Helical" evidence="6">
    <location>
        <begin position="63"/>
        <end position="80"/>
    </location>
</feature>
<dbReference type="Gene3D" id="1.10.3730.20">
    <property type="match status" value="1"/>
</dbReference>
<feature type="transmembrane region" description="Helical" evidence="6">
    <location>
        <begin position="92"/>
        <end position="112"/>
    </location>
</feature>
<gene>
    <name evidence="8" type="ORF">C8E02_2009</name>
</gene>
<evidence type="ECO:0000256" key="3">
    <source>
        <dbReference type="ARBA" id="ARBA00022692"/>
    </source>
</evidence>
<feature type="transmembrane region" description="Helical" evidence="6">
    <location>
        <begin position="148"/>
        <end position="166"/>
    </location>
</feature>
<feature type="transmembrane region" description="Helical" evidence="6">
    <location>
        <begin position="239"/>
        <end position="261"/>
    </location>
</feature>
<dbReference type="Proteomes" id="UP000279384">
    <property type="component" value="Unassembled WGS sequence"/>
</dbReference>
<feature type="transmembrane region" description="Helical" evidence="6">
    <location>
        <begin position="212"/>
        <end position="232"/>
    </location>
</feature>
<organism evidence="8 9">
    <name type="scientific">Vogesella indigofera</name>
    <name type="common">Pseudomonas indigofera</name>
    <dbReference type="NCBI Taxonomy" id="45465"/>
    <lineage>
        <taxon>Bacteria</taxon>
        <taxon>Pseudomonadati</taxon>
        <taxon>Pseudomonadota</taxon>
        <taxon>Betaproteobacteria</taxon>
        <taxon>Neisseriales</taxon>
        <taxon>Chromobacteriaceae</taxon>
        <taxon>Vogesella</taxon>
    </lineage>
</organism>
<dbReference type="AlphaFoldDB" id="A0A495BDJ7"/>
<evidence type="ECO:0000313" key="9">
    <source>
        <dbReference type="Proteomes" id="UP000279384"/>
    </source>
</evidence>
<evidence type="ECO:0000256" key="2">
    <source>
        <dbReference type="ARBA" id="ARBA00007362"/>
    </source>
</evidence>
<feature type="transmembrane region" description="Helical" evidence="6">
    <location>
        <begin position="178"/>
        <end position="200"/>
    </location>
</feature>
<evidence type="ECO:0000256" key="6">
    <source>
        <dbReference type="SAM" id="Phobius"/>
    </source>
</evidence>
<dbReference type="InterPro" id="IPR000620">
    <property type="entry name" value="EamA_dom"/>
</dbReference>
<dbReference type="EMBL" id="RBID01000014">
    <property type="protein sequence ID" value="RKQ59032.1"/>
    <property type="molecule type" value="Genomic_DNA"/>
</dbReference>
<dbReference type="PANTHER" id="PTHR32322:SF2">
    <property type="entry name" value="EAMA DOMAIN-CONTAINING PROTEIN"/>
    <property type="match status" value="1"/>
</dbReference>
<dbReference type="Pfam" id="PF00892">
    <property type="entry name" value="EamA"/>
    <property type="match status" value="2"/>
</dbReference>
<sequence>MLPYIALTTAMLLWASSFIALKIVFQVFDPLFVLFCRMVIATALLLPLMAWQGSRWHYRAGDWKWILLLGLCEPCLYFLFEAQALLYTSASQAGLITATLPVLAALGALLFLRERLGRRAWYGIAISLLGVAWLTLTSESSAAAPNPLLGNTLEFLAMVCATGYVLMAKKLSSRYSALAITAIQTVMGCVWFGVSLLTPWASWPQAFPADAVFWVVYLGAFITLGAYGLYTWSVSKVPVAMAAAFINLIPVFTLLLAGLLLDERLNGWQWLACLLVLGGVMLSQSKRPATAA</sequence>
<dbReference type="PANTHER" id="PTHR32322">
    <property type="entry name" value="INNER MEMBRANE TRANSPORTER"/>
    <property type="match status" value="1"/>
</dbReference>
<keyword evidence="5 6" id="KW-0472">Membrane</keyword>
<feature type="transmembrane region" description="Helical" evidence="6">
    <location>
        <begin position="30"/>
        <end position="51"/>
    </location>
</feature>
<accession>A0A495BDJ7</accession>
<feature type="domain" description="EamA" evidence="7">
    <location>
        <begin position="150"/>
        <end position="282"/>
    </location>
</feature>
<comment type="similarity">
    <text evidence="2">Belongs to the EamA transporter family.</text>
</comment>